<dbReference type="InterPro" id="IPR036514">
    <property type="entry name" value="SGNH_hydro_sf"/>
</dbReference>
<reference evidence="3" key="1">
    <citation type="journal article" date="2023" name="GigaByte">
        <title>Genome assembly of the bearded iris, Iris pallida Lam.</title>
        <authorList>
            <person name="Bruccoleri R.E."/>
            <person name="Oakeley E.J."/>
            <person name="Faust A.M.E."/>
            <person name="Altorfer M."/>
            <person name="Dessus-Babus S."/>
            <person name="Burckhardt D."/>
            <person name="Oertli M."/>
            <person name="Naumann U."/>
            <person name="Petersen F."/>
            <person name="Wong J."/>
        </authorList>
    </citation>
    <scope>NUCLEOTIDE SEQUENCE</scope>
    <source>
        <strain evidence="3">GSM-AAB239-AS_SAM_17_03QT</strain>
    </source>
</reference>
<dbReference type="SUPFAM" id="SSF52266">
    <property type="entry name" value="SGNH hydrolase"/>
    <property type="match status" value="1"/>
</dbReference>
<organism evidence="3 4">
    <name type="scientific">Iris pallida</name>
    <name type="common">Sweet iris</name>
    <dbReference type="NCBI Taxonomy" id="29817"/>
    <lineage>
        <taxon>Eukaryota</taxon>
        <taxon>Viridiplantae</taxon>
        <taxon>Streptophyta</taxon>
        <taxon>Embryophyta</taxon>
        <taxon>Tracheophyta</taxon>
        <taxon>Spermatophyta</taxon>
        <taxon>Magnoliopsida</taxon>
        <taxon>Liliopsida</taxon>
        <taxon>Asparagales</taxon>
        <taxon>Iridaceae</taxon>
        <taxon>Iridoideae</taxon>
        <taxon>Irideae</taxon>
        <taxon>Iris</taxon>
    </lineage>
</organism>
<sequence>MLLRFLVWLALVRLLHGPCAVAAGKVTALIVFGDSSVDAGNNNNISTIAKSNFEPYGRDFAGGRPTGRFSNGRLPTDFISEAFGLPPVVPAYLDSSYGIMDFASGVCFASAGSGYDNATSDVLSVISMSKQLDYFKEYQGRLKIYQGEAKANETLSEALYIMSLGTNDFLENYYQSPRRPSEFTIEEYQNFLVGIAERFIISIYRLGARKLDLTGIPPMGCLPLERAMNMFSGSVCNEGYNQVAKDFNAKLQRLADRLNRKLHGMRISFANAYDIFIKVIDDPSSYGFENVGVGCCATGMFEMGYACNRGNPLTCSDAKKYVFWDAFHPTEKMYSVVADHIMKTALAGFM</sequence>
<accession>A0AAX6IHA7</accession>
<evidence type="ECO:0000313" key="3">
    <source>
        <dbReference type="EMBL" id="KAJ6852468.1"/>
    </source>
</evidence>
<dbReference type="GO" id="GO:0016788">
    <property type="term" value="F:hydrolase activity, acting on ester bonds"/>
    <property type="evidence" value="ECO:0007669"/>
    <property type="project" value="InterPro"/>
</dbReference>
<name>A0AAX6IHA7_IRIPA</name>
<feature type="chain" id="PRO_5043590155" evidence="2">
    <location>
        <begin position="24"/>
        <end position="350"/>
    </location>
</feature>
<dbReference type="FunFam" id="3.40.50.1110:FF:000003">
    <property type="entry name" value="GDSL esterase/lipase APG"/>
    <property type="match status" value="1"/>
</dbReference>
<feature type="signal peptide" evidence="2">
    <location>
        <begin position="1"/>
        <end position="23"/>
    </location>
</feature>
<evidence type="ECO:0000256" key="2">
    <source>
        <dbReference type="SAM" id="SignalP"/>
    </source>
</evidence>
<protein>
    <submittedName>
        <fullName evidence="3">GDSL esterase/lipase-like</fullName>
    </submittedName>
</protein>
<evidence type="ECO:0000256" key="1">
    <source>
        <dbReference type="ARBA" id="ARBA00008668"/>
    </source>
</evidence>
<dbReference type="Gene3D" id="3.40.50.1110">
    <property type="entry name" value="SGNH hydrolase"/>
    <property type="match status" value="1"/>
</dbReference>
<keyword evidence="4" id="KW-1185">Reference proteome</keyword>
<keyword evidence="2" id="KW-0732">Signal</keyword>
<dbReference type="InterPro" id="IPR050592">
    <property type="entry name" value="GDSL_lipolytic_enzyme"/>
</dbReference>
<comment type="caution">
    <text evidence="3">The sequence shown here is derived from an EMBL/GenBank/DDBJ whole genome shotgun (WGS) entry which is preliminary data.</text>
</comment>
<reference evidence="3" key="2">
    <citation type="submission" date="2023-04" db="EMBL/GenBank/DDBJ databases">
        <authorList>
            <person name="Bruccoleri R.E."/>
            <person name="Oakeley E.J."/>
            <person name="Faust A.-M."/>
            <person name="Dessus-Babus S."/>
            <person name="Altorfer M."/>
            <person name="Burckhardt D."/>
            <person name="Oertli M."/>
            <person name="Naumann U."/>
            <person name="Petersen F."/>
            <person name="Wong J."/>
        </authorList>
    </citation>
    <scope>NUCLEOTIDE SEQUENCE</scope>
    <source>
        <strain evidence="3">GSM-AAB239-AS_SAM_17_03QT</strain>
        <tissue evidence="3">Leaf</tissue>
    </source>
</reference>
<dbReference type="InterPro" id="IPR001087">
    <property type="entry name" value="GDSL"/>
</dbReference>
<gene>
    <name evidence="3" type="ORF">M6B38_255845</name>
</gene>
<comment type="similarity">
    <text evidence="1">Belongs to the 'GDSL' lipolytic enzyme family.</text>
</comment>
<dbReference type="PANTHER" id="PTHR45642:SF12">
    <property type="entry name" value="OS09G0132900 PROTEIN"/>
    <property type="match status" value="1"/>
</dbReference>
<dbReference type="PANTHER" id="PTHR45642">
    <property type="entry name" value="GDSL ESTERASE/LIPASE EXL3"/>
    <property type="match status" value="1"/>
</dbReference>
<evidence type="ECO:0000313" key="4">
    <source>
        <dbReference type="Proteomes" id="UP001140949"/>
    </source>
</evidence>
<dbReference type="InterPro" id="IPR035669">
    <property type="entry name" value="SGNH_plant_lipase-like"/>
</dbReference>
<dbReference type="EMBL" id="JANAVB010001800">
    <property type="protein sequence ID" value="KAJ6852468.1"/>
    <property type="molecule type" value="Genomic_DNA"/>
</dbReference>
<dbReference type="Pfam" id="PF00657">
    <property type="entry name" value="Lipase_GDSL"/>
    <property type="match status" value="1"/>
</dbReference>
<dbReference type="Proteomes" id="UP001140949">
    <property type="component" value="Unassembled WGS sequence"/>
</dbReference>
<proteinExistence type="inferred from homology"/>
<dbReference type="AlphaFoldDB" id="A0AAX6IHA7"/>
<dbReference type="CDD" id="cd01837">
    <property type="entry name" value="SGNH_plant_lipase_like"/>
    <property type="match status" value="1"/>
</dbReference>